<dbReference type="Gene3D" id="3.90.1150.10">
    <property type="entry name" value="Aspartate Aminotransferase, domain 1"/>
    <property type="match status" value="1"/>
</dbReference>
<keyword evidence="5 8" id="KW-0663">Pyridoxal phosphate</keyword>
<sequence length="426" mass="46545">MSELSNSYVRADGTLDSERIRAEFPILSRTVRDERPLVYLDSGATSQRPERVWRAEERFVLHTNAPVHRGAYQLAEEATDAYEDAREAIAAFVGAESYELAFTKNATEALNLVAYTLGDDRAGELQVTEGDTVVVTELEHHANLVPWQEMCRRTGATLKWYKATEDGRIDLDSLELDETVKVLAFTHQSNVTGAISDVEELVRRGRAVGATIVLDACQSVPHMPVDFHALDVDFAAFSGHKMCGPSGVGALYGKAELLDKLPPFLTGGSMIEVVTMEKTTFAAPPQRFEAGTQMTSQVVGLGEAVKFLSEVGMENIAAHEHALTAYALEKLQAIPGVRIIGPTTAENRGSALSFTVDGIHPHDLGQLLDNHGVCIRVGHHCAWPVHRSLNAQSTARASFYLYNTLAEVDALAEAIVEAKKFWGVEE</sequence>
<reference evidence="10 11" key="1">
    <citation type="submission" date="2013-02" db="EMBL/GenBank/DDBJ databases">
        <title>The complete genome sequence of Corynebacterium vitaeruminis DSM 20294.</title>
        <authorList>
            <person name="Ruckert C."/>
            <person name="Albersmeier A."/>
            <person name="Kalinowski J."/>
        </authorList>
    </citation>
    <scope>NUCLEOTIDE SEQUENCE [LARGE SCALE GENOMIC DNA]</scope>
    <source>
        <strain evidence="11">ATCC 10234</strain>
    </source>
</reference>
<dbReference type="eggNOG" id="COG0520">
    <property type="taxonomic scope" value="Bacteria"/>
</dbReference>
<evidence type="ECO:0000256" key="4">
    <source>
        <dbReference type="ARBA" id="ARBA00022679"/>
    </source>
</evidence>
<dbReference type="AlphaFoldDB" id="W5Y1R7"/>
<evidence type="ECO:0000256" key="3">
    <source>
        <dbReference type="ARBA" id="ARBA00012239"/>
    </source>
</evidence>
<evidence type="ECO:0000259" key="9">
    <source>
        <dbReference type="Pfam" id="PF00266"/>
    </source>
</evidence>
<dbReference type="PATRIC" id="fig|1224164.3.peg.1469"/>
<protein>
    <recommendedName>
        <fullName evidence="3 8">Cysteine desulfurase</fullName>
        <ecNumber evidence="3 8">2.8.1.7</ecNumber>
    </recommendedName>
</protein>
<comment type="cofactor">
    <cofactor evidence="1 7">
        <name>pyridoxal 5'-phosphate</name>
        <dbReference type="ChEBI" id="CHEBI:597326"/>
    </cofactor>
</comment>
<dbReference type="RefSeq" id="WP_025252870.1">
    <property type="nucleotide sequence ID" value="NZ_CP004353.1"/>
</dbReference>
<dbReference type="EC" id="2.8.1.7" evidence="3 8"/>
<evidence type="ECO:0000313" key="11">
    <source>
        <dbReference type="Proteomes" id="UP000019222"/>
    </source>
</evidence>
<dbReference type="CDD" id="cd06453">
    <property type="entry name" value="SufS_like"/>
    <property type="match status" value="1"/>
</dbReference>
<dbReference type="Gene3D" id="3.40.640.10">
    <property type="entry name" value="Type I PLP-dependent aspartate aminotransferase-like (Major domain)"/>
    <property type="match status" value="1"/>
</dbReference>
<gene>
    <name evidence="10" type="ORF">B843_07325</name>
</gene>
<dbReference type="GO" id="GO:0030170">
    <property type="term" value="F:pyridoxal phosphate binding"/>
    <property type="evidence" value="ECO:0007669"/>
    <property type="project" value="UniProtKB-UniRule"/>
</dbReference>
<evidence type="ECO:0000256" key="2">
    <source>
        <dbReference type="ARBA" id="ARBA00010447"/>
    </source>
</evidence>
<dbReference type="STRING" id="1224164.B843_07325"/>
<evidence type="ECO:0000256" key="8">
    <source>
        <dbReference type="RuleBase" id="RU004506"/>
    </source>
</evidence>
<dbReference type="InterPro" id="IPR015422">
    <property type="entry name" value="PyrdxlP-dep_Trfase_small"/>
</dbReference>
<dbReference type="PANTHER" id="PTHR43586">
    <property type="entry name" value="CYSTEINE DESULFURASE"/>
    <property type="match status" value="1"/>
</dbReference>
<dbReference type="InterPro" id="IPR000192">
    <property type="entry name" value="Aminotrans_V_dom"/>
</dbReference>
<dbReference type="InterPro" id="IPR015424">
    <property type="entry name" value="PyrdxlP-dep_Trfase"/>
</dbReference>
<keyword evidence="11" id="KW-1185">Reference proteome</keyword>
<dbReference type="InterPro" id="IPR020578">
    <property type="entry name" value="Aminotrans_V_PyrdxlP_BS"/>
</dbReference>
<feature type="domain" description="Aminotransferase class V" evidence="9">
    <location>
        <begin position="38"/>
        <end position="411"/>
    </location>
</feature>
<dbReference type="GO" id="GO:0006534">
    <property type="term" value="P:cysteine metabolic process"/>
    <property type="evidence" value="ECO:0007669"/>
    <property type="project" value="UniProtKB-UniRule"/>
</dbReference>
<evidence type="ECO:0000256" key="5">
    <source>
        <dbReference type="ARBA" id="ARBA00022898"/>
    </source>
</evidence>
<comment type="catalytic activity">
    <reaction evidence="6 8">
        <text>(sulfur carrier)-H + L-cysteine = (sulfur carrier)-SH + L-alanine</text>
        <dbReference type="Rhea" id="RHEA:43892"/>
        <dbReference type="Rhea" id="RHEA-COMP:14737"/>
        <dbReference type="Rhea" id="RHEA-COMP:14739"/>
        <dbReference type="ChEBI" id="CHEBI:29917"/>
        <dbReference type="ChEBI" id="CHEBI:35235"/>
        <dbReference type="ChEBI" id="CHEBI:57972"/>
        <dbReference type="ChEBI" id="CHEBI:64428"/>
        <dbReference type="EC" id="2.8.1.7"/>
    </reaction>
</comment>
<dbReference type="SUPFAM" id="SSF53383">
    <property type="entry name" value="PLP-dependent transferases"/>
    <property type="match status" value="1"/>
</dbReference>
<keyword evidence="4 8" id="KW-0808">Transferase</keyword>
<proteinExistence type="inferred from homology"/>
<dbReference type="PANTHER" id="PTHR43586:SF8">
    <property type="entry name" value="CYSTEINE DESULFURASE 1, CHLOROPLASTIC"/>
    <property type="match status" value="1"/>
</dbReference>
<comment type="function">
    <text evidence="8">Catalyzes the removal of elemental sulfur and selenium atoms from L-cysteine, L-cystine, L-selenocysteine, and L-selenocystine to produce L-alanine.</text>
</comment>
<dbReference type="PROSITE" id="PS00595">
    <property type="entry name" value="AA_TRANSFER_CLASS_5"/>
    <property type="match status" value="1"/>
</dbReference>
<dbReference type="NCBIfam" id="TIGR01979">
    <property type="entry name" value="sufS"/>
    <property type="match status" value="1"/>
</dbReference>
<dbReference type="InterPro" id="IPR010970">
    <property type="entry name" value="Cys_dSase_SufS"/>
</dbReference>
<name>W5Y1R7_9CORY</name>
<dbReference type="Pfam" id="PF00266">
    <property type="entry name" value="Aminotran_5"/>
    <property type="match status" value="1"/>
</dbReference>
<evidence type="ECO:0000256" key="1">
    <source>
        <dbReference type="ARBA" id="ARBA00001933"/>
    </source>
</evidence>
<dbReference type="Proteomes" id="UP000019222">
    <property type="component" value="Chromosome"/>
</dbReference>
<comment type="similarity">
    <text evidence="2 8">Belongs to the class-V pyridoxal-phosphate-dependent aminotransferase family. Csd subfamily.</text>
</comment>
<dbReference type="HOGENOM" id="CLU_003433_2_5_11"/>
<accession>W5Y1R7</accession>
<organism evidence="10 11">
    <name type="scientific">Corynebacterium vitaeruminis DSM 20294</name>
    <dbReference type="NCBI Taxonomy" id="1224164"/>
    <lineage>
        <taxon>Bacteria</taxon>
        <taxon>Bacillati</taxon>
        <taxon>Actinomycetota</taxon>
        <taxon>Actinomycetes</taxon>
        <taxon>Mycobacteriales</taxon>
        <taxon>Corynebacteriaceae</taxon>
        <taxon>Corynebacterium</taxon>
    </lineage>
</organism>
<dbReference type="GO" id="GO:0031071">
    <property type="term" value="F:cysteine desulfurase activity"/>
    <property type="evidence" value="ECO:0007669"/>
    <property type="project" value="UniProtKB-UniRule"/>
</dbReference>
<evidence type="ECO:0000256" key="6">
    <source>
        <dbReference type="ARBA" id="ARBA00050776"/>
    </source>
</evidence>
<evidence type="ECO:0000256" key="7">
    <source>
        <dbReference type="RuleBase" id="RU004504"/>
    </source>
</evidence>
<dbReference type="KEGG" id="cvt:B843_07325"/>
<dbReference type="EMBL" id="CP004353">
    <property type="protein sequence ID" value="AHI22850.1"/>
    <property type="molecule type" value="Genomic_DNA"/>
</dbReference>
<evidence type="ECO:0000313" key="10">
    <source>
        <dbReference type="EMBL" id="AHI22850.1"/>
    </source>
</evidence>
<dbReference type="InterPro" id="IPR015421">
    <property type="entry name" value="PyrdxlP-dep_Trfase_major"/>
</dbReference>